<dbReference type="EnsemblPlants" id="Pp3c24_5140V3.2">
    <property type="protein sequence ID" value="Pp3c24_5140V3.2"/>
    <property type="gene ID" value="Pp3c24_5140"/>
</dbReference>
<name>A0A2K1IFK5_PHYPA</name>
<gene>
    <name evidence="1" type="ORF">PHYPA_028655</name>
</gene>
<reference evidence="1 3" key="1">
    <citation type="journal article" date="2008" name="Science">
        <title>The Physcomitrella genome reveals evolutionary insights into the conquest of land by plants.</title>
        <authorList>
            <person name="Rensing S."/>
            <person name="Lang D."/>
            <person name="Zimmer A."/>
            <person name="Terry A."/>
            <person name="Salamov A."/>
            <person name="Shapiro H."/>
            <person name="Nishiyama T."/>
            <person name="Perroud P.-F."/>
            <person name="Lindquist E."/>
            <person name="Kamisugi Y."/>
            <person name="Tanahashi T."/>
            <person name="Sakakibara K."/>
            <person name="Fujita T."/>
            <person name="Oishi K."/>
            <person name="Shin-I T."/>
            <person name="Kuroki Y."/>
            <person name="Toyoda A."/>
            <person name="Suzuki Y."/>
            <person name="Hashimoto A."/>
            <person name="Yamaguchi K."/>
            <person name="Sugano A."/>
            <person name="Kohara Y."/>
            <person name="Fujiyama A."/>
            <person name="Anterola A."/>
            <person name="Aoki S."/>
            <person name="Ashton N."/>
            <person name="Barbazuk W.B."/>
            <person name="Barker E."/>
            <person name="Bennetzen J."/>
            <person name="Bezanilla M."/>
            <person name="Blankenship R."/>
            <person name="Cho S.H."/>
            <person name="Dutcher S."/>
            <person name="Estelle M."/>
            <person name="Fawcett J.A."/>
            <person name="Gundlach H."/>
            <person name="Hanada K."/>
            <person name="Heyl A."/>
            <person name="Hicks K.A."/>
            <person name="Hugh J."/>
            <person name="Lohr M."/>
            <person name="Mayer K."/>
            <person name="Melkozernov A."/>
            <person name="Murata T."/>
            <person name="Nelson D."/>
            <person name="Pils B."/>
            <person name="Prigge M."/>
            <person name="Reiss B."/>
            <person name="Renner T."/>
            <person name="Rombauts S."/>
            <person name="Rushton P."/>
            <person name="Sanderfoot A."/>
            <person name="Schween G."/>
            <person name="Shiu S.-H."/>
            <person name="Stueber K."/>
            <person name="Theodoulou F.L."/>
            <person name="Tu H."/>
            <person name="Van de Peer Y."/>
            <person name="Verrier P.J."/>
            <person name="Waters E."/>
            <person name="Wood A."/>
            <person name="Yang L."/>
            <person name="Cove D."/>
            <person name="Cuming A."/>
            <person name="Hasebe M."/>
            <person name="Lucas S."/>
            <person name="Mishler D.B."/>
            <person name="Reski R."/>
            <person name="Grigoriev I."/>
            <person name="Quatrano R.S."/>
            <person name="Boore J.L."/>
        </authorList>
    </citation>
    <scope>NUCLEOTIDE SEQUENCE [LARGE SCALE GENOMIC DNA]</scope>
    <source>
        <strain evidence="2 3">cv. Gransden 2004</strain>
    </source>
</reference>
<accession>A0A2K1IFK5</accession>
<evidence type="ECO:0000313" key="2">
    <source>
        <dbReference type="EnsemblPlants" id="Pp3c24_5140V3.1"/>
    </source>
</evidence>
<dbReference type="EMBL" id="ABEU02000024">
    <property type="protein sequence ID" value="PNR28063.1"/>
    <property type="molecule type" value="Genomic_DNA"/>
</dbReference>
<sequence>MDALRRADAHIAAATHPRRNLRWRLNRYNPMHRWNMKKHHVTHPVTYQKQKLRRKINYINPLFYLRRIKNNLCGIVGHHKH</sequence>
<evidence type="ECO:0000313" key="1">
    <source>
        <dbReference type="EMBL" id="PNR28063.1"/>
    </source>
</evidence>
<keyword evidence="3" id="KW-1185">Reference proteome</keyword>
<dbReference type="Proteomes" id="UP000006727">
    <property type="component" value="Chromosome 24"/>
</dbReference>
<organism evidence="1">
    <name type="scientific">Physcomitrium patens</name>
    <name type="common">Spreading-leaved earth moss</name>
    <name type="synonym">Physcomitrella patens</name>
    <dbReference type="NCBI Taxonomy" id="3218"/>
    <lineage>
        <taxon>Eukaryota</taxon>
        <taxon>Viridiplantae</taxon>
        <taxon>Streptophyta</taxon>
        <taxon>Embryophyta</taxon>
        <taxon>Bryophyta</taxon>
        <taxon>Bryophytina</taxon>
        <taxon>Bryopsida</taxon>
        <taxon>Funariidae</taxon>
        <taxon>Funariales</taxon>
        <taxon>Funariaceae</taxon>
        <taxon>Physcomitrium</taxon>
    </lineage>
</organism>
<evidence type="ECO:0000313" key="3">
    <source>
        <dbReference type="Proteomes" id="UP000006727"/>
    </source>
</evidence>
<dbReference type="PaxDb" id="3218-PP1S274_65V6.1"/>
<dbReference type="Gramene" id="Pp3c24_5140V3.1">
    <property type="protein sequence ID" value="Pp3c24_5140V3.1"/>
    <property type="gene ID" value="Pp3c24_5140"/>
</dbReference>
<reference evidence="2" key="3">
    <citation type="submission" date="2020-12" db="UniProtKB">
        <authorList>
            <consortium name="EnsemblPlants"/>
        </authorList>
    </citation>
    <scope>IDENTIFICATION</scope>
</reference>
<dbReference type="InParanoid" id="A0A2K1IFK5"/>
<dbReference type="AlphaFoldDB" id="A0A2K1IFK5"/>
<reference evidence="1 3" key="2">
    <citation type="journal article" date="2018" name="Plant J.">
        <title>The Physcomitrella patens chromosome-scale assembly reveals moss genome structure and evolution.</title>
        <authorList>
            <person name="Lang D."/>
            <person name="Ullrich K.K."/>
            <person name="Murat F."/>
            <person name="Fuchs J."/>
            <person name="Jenkins J."/>
            <person name="Haas F.B."/>
            <person name="Piednoel M."/>
            <person name="Gundlach H."/>
            <person name="Van Bel M."/>
            <person name="Meyberg R."/>
            <person name="Vives C."/>
            <person name="Morata J."/>
            <person name="Symeonidi A."/>
            <person name="Hiss M."/>
            <person name="Muchero W."/>
            <person name="Kamisugi Y."/>
            <person name="Saleh O."/>
            <person name="Blanc G."/>
            <person name="Decker E.L."/>
            <person name="van Gessel N."/>
            <person name="Grimwood J."/>
            <person name="Hayes R.D."/>
            <person name="Graham S.W."/>
            <person name="Gunter L.E."/>
            <person name="McDaniel S.F."/>
            <person name="Hoernstein S.N.W."/>
            <person name="Larsson A."/>
            <person name="Li F.W."/>
            <person name="Perroud P.F."/>
            <person name="Phillips J."/>
            <person name="Ranjan P."/>
            <person name="Rokshar D.S."/>
            <person name="Rothfels C.J."/>
            <person name="Schneider L."/>
            <person name="Shu S."/>
            <person name="Stevenson D.W."/>
            <person name="Thummler F."/>
            <person name="Tillich M."/>
            <person name="Villarreal Aguilar J.C."/>
            <person name="Widiez T."/>
            <person name="Wong G.K."/>
            <person name="Wymore A."/>
            <person name="Zhang Y."/>
            <person name="Zimmer A.D."/>
            <person name="Quatrano R.S."/>
            <person name="Mayer K.F.X."/>
            <person name="Goodstein D."/>
            <person name="Casacuberta J.M."/>
            <person name="Vandepoele K."/>
            <person name="Reski R."/>
            <person name="Cuming A.C."/>
            <person name="Tuskan G.A."/>
            <person name="Maumus F."/>
            <person name="Salse J."/>
            <person name="Schmutz J."/>
            <person name="Rensing S.A."/>
        </authorList>
    </citation>
    <scope>NUCLEOTIDE SEQUENCE [LARGE SCALE GENOMIC DNA]</scope>
    <source>
        <strain evidence="2 3">cv. Gransden 2004</strain>
    </source>
</reference>
<proteinExistence type="predicted"/>
<dbReference type="Gramene" id="Pp3c24_5140V3.2">
    <property type="protein sequence ID" value="Pp3c24_5140V3.2"/>
    <property type="gene ID" value="Pp3c24_5140"/>
</dbReference>
<protein>
    <submittedName>
        <fullName evidence="1 2">Uncharacterized protein</fullName>
    </submittedName>
</protein>
<dbReference type="EnsemblPlants" id="Pp3c24_5140V3.1">
    <property type="protein sequence ID" value="Pp3c24_5140V3.1"/>
    <property type="gene ID" value="Pp3c24_5140"/>
</dbReference>